<dbReference type="InterPro" id="IPR011990">
    <property type="entry name" value="TPR-like_helical_dom_sf"/>
</dbReference>
<accession>A0A928YS69</accession>
<dbReference type="Gene3D" id="1.25.40.390">
    <property type="match status" value="1"/>
</dbReference>
<dbReference type="InterPro" id="IPR033985">
    <property type="entry name" value="SusD-like_N"/>
</dbReference>
<dbReference type="RefSeq" id="WP_196934113.1">
    <property type="nucleotide sequence ID" value="NZ_MU158697.1"/>
</dbReference>
<dbReference type="Proteomes" id="UP000616201">
    <property type="component" value="Unassembled WGS sequence"/>
</dbReference>
<evidence type="ECO:0000313" key="3">
    <source>
        <dbReference type="Proteomes" id="UP000616201"/>
    </source>
</evidence>
<organism evidence="2 3">
    <name type="scientific">Sphingobacterium hungaricum</name>
    <dbReference type="NCBI Taxonomy" id="2082723"/>
    <lineage>
        <taxon>Bacteria</taxon>
        <taxon>Pseudomonadati</taxon>
        <taxon>Bacteroidota</taxon>
        <taxon>Sphingobacteriia</taxon>
        <taxon>Sphingobacteriales</taxon>
        <taxon>Sphingobacteriaceae</taxon>
        <taxon>Sphingobacterium</taxon>
    </lineage>
</organism>
<dbReference type="SUPFAM" id="SSF48452">
    <property type="entry name" value="TPR-like"/>
    <property type="match status" value="1"/>
</dbReference>
<reference evidence="2" key="1">
    <citation type="submission" date="2018-02" db="EMBL/GenBank/DDBJ databases">
        <authorList>
            <person name="Vasarhelyi B.M."/>
            <person name="Deshmukh S."/>
            <person name="Balint B."/>
            <person name="Kukolya J."/>
        </authorList>
    </citation>
    <scope>NUCLEOTIDE SEQUENCE</scope>
    <source>
        <strain evidence="2">KB22</strain>
    </source>
</reference>
<keyword evidence="3" id="KW-1185">Reference proteome</keyword>
<feature type="domain" description="SusD-like N-terminal" evidence="1">
    <location>
        <begin position="18"/>
        <end position="203"/>
    </location>
</feature>
<sequence length="490" mass="56468">MKKILFIITLIICCSCDKYLDVQPSNVAYEPDLFSTRSGFEAALANVYFGLTSTDLYGREMKYGFVETLVGYYKITSTSHELYEASQYNYLHSKVNPFLTNFWNESYNLINQCNIILQNLDNIKDDPYYNIIKGETLGLRSLIHFELLKYFGPCISVEGLSATAISYRDKVDYVATKFSSAQEFIDFLIRDLEEAELALQNDPVITNSRSANLNTNQYEQYNSLIDKRGERINYYGVKAMRAMVYQWKGDASKAGEIAEEIIAELKLSPTFRLTIDSDLNNPTGLNVDIKMNMENLFGLYIRDLKTKATYYLPELATSVLESNYYIYPDPNLGSSLYTEAPHGSTNDYRFGKWFGYNLAQWRFIKYDTSSLPVNNTEYSNFYEIKMITLHQVYMIACESLVDTNLQKSIDYFNEVRVARSLTALSSTGMTSDTLKEYLFKEVRKESIGDGNLFTTYKRMFRNIDREINVNASLSIFKFPIPTEELTYNPN</sequence>
<evidence type="ECO:0000313" key="2">
    <source>
        <dbReference type="EMBL" id="MBE8713968.1"/>
    </source>
</evidence>
<protein>
    <recommendedName>
        <fullName evidence="1">SusD-like N-terminal domain-containing protein</fullName>
    </recommendedName>
</protein>
<proteinExistence type="predicted"/>
<comment type="caution">
    <text evidence="2">The sequence shown here is derived from an EMBL/GenBank/DDBJ whole genome shotgun (WGS) entry which is preliminary data.</text>
</comment>
<evidence type="ECO:0000259" key="1">
    <source>
        <dbReference type="Pfam" id="PF14322"/>
    </source>
</evidence>
<dbReference type="EMBL" id="PRDK01000005">
    <property type="protein sequence ID" value="MBE8713968.1"/>
    <property type="molecule type" value="Genomic_DNA"/>
</dbReference>
<name>A0A928YS69_9SPHI</name>
<dbReference type="Pfam" id="PF14322">
    <property type="entry name" value="SusD-like_3"/>
    <property type="match status" value="1"/>
</dbReference>
<gene>
    <name evidence="2" type="ORF">C4F49_09775</name>
</gene>
<dbReference type="AlphaFoldDB" id="A0A928YS69"/>